<keyword evidence="2" id="KW-1185">Reference proteome</keyword>
<evidence type="ECO:0000313" key="2">
    <source>
        <dbReference type="Proteomes" id="UP001295684"/>
    </source>
</evidence>
<proteinExistence type="predicted"/>
<gene>
    <name evidence="1" type="ORF">ECRASSUSDP1_LOCUS2343</name>
</gene>
<protein>
    <submittedName>
        <fullName evidence="1">Uncharacterized protein</fullName>
    </submittedName>
</protein>
<comment type="caution">
    <text evidence="1">The sequence shown here is derived from an EMBL/GenBank/DDBJ whole genome shotgun (WGS) entry which is preliminary data.</text>
</comment>
<accession>A0AAD1X539</accession>
<evidence type="ECO:0000313" key="1">
    <source>
        <dbReference type="EMBL" id="CAI2361034.1"/>
    </source>
</evidence>
<dbReference type="AlphaFoldDB" id="A0AAD1X539"/>
<dbReference type="EMBL" id="CAMPGE010002235">
    <property type="protein sequence ID" value="CAI2361034.1"/>
    <property type="molecule type" value="Genomic_DNA"/>
</dbReference>
<name>A0AAD1X539_EUPCR</name>
<dbReference type="Proteomes" id="UP001295684">
    <property type="component" value="Unassembled WGS sequence"/>
</dbReference>
<sequence length="284" mass="32695">MGYPTKENSENSLLTQVRLNKSLSGVYQQFDASSGSRSLQRTTYQKRRNHDNLAADKYCEYNQDNQTKILPACTMNGLYYSPKMKPVRSNFQSSTLDSPSLLDGVNAKGITLENRHKALESLSTFLAQDKKMNNSCTSPMVKEPIHARLDIKVTKTSLFKTCEKSREPLEALEMMSFTNDGSSMWKYTPMGQTFDFDKIHSRREEPPIGDFQDLKNNDYSKSTLSKDHKHEEIRNLNFIRSVKEDARRRRVNYPNNKTDVAIETEKVIQNGTAFIRLKDFQFDS</sequence>
<reference evidence="1" key="1">
    <citation type="submission" date="2023-07" db="EMBL/GenBank/DDBJ databases">
        <authorList>
            <consortium name="AG Swart"/>
            <person name="Singh M."/>
            <person name="Singh A."/>
            <person name="Seah K."/>
            <person name="Emmerich C."/>
        </authorList>
    </citation>
    <scope>NUCLEOTIDE SEQUENCE</scope>
    <source>
        <strain evidence="1">DP1</strain>
    </source>
</reference>
<organism evidence="1 2">
    <name type="scientific">Euplotes crassus</name>
    <dbReference type="NCBI Taxonomy" id="5936"/>
    <lineage>
        <taxon>Eukaryota</taxon>
        <taxon>Sar</taxon>
        <taxon>Alveolata</taxon>
        <taxon>Ciliophora</taxon>
        <taxon>Intramacronucleata</taxon>
        <taxon>Spirotrichea</taxon>
        <taxon>Hypotrichia</taxon>
        <taxon>Euplotida</taxon>
        <taxon>Euplotidae</taxon>
        <taxon>Moneuplotes</taxon>
    </lineage>
</organism>